<comment type="caution">
    <text evidence="1">The sequence shown here is derived from an EMBL/GenBank/DDBJ whole genome shotgun (WGS) entry which is preliminary data.</text>
</comment>
<keyword evidence="1" id="KW-0547">Nucleotide-binding</keyword>
<evidence type="ECO:0000313" key="1">
    <source>
        <dbReference type="EMBL" id="KAI2385626.1"/>
    </source>
</evidence>
<sequence>MDGRPYEDLVNAFKFVKSNFDFVDTSRAVALGVSYGDFKMNWIQGHELGRKFKALVTHDGIFSTTNFALATEELYFSIRDLKETHWQSRDIWN</sequence>
<dbReference type="EMBL" id="JALBCA010000056">
    <property type="protein sequence ID" value="KAI2385626.1"/>
    <property type="molecule type" value="Genomic_DNA"/>
</dbReference>
<protein>
    <submittedName>
        <fullName evidence="1">Pre-mRNA-splicing helicase BRR2</fullName>
        <ecNumber evidence="1">3.6.4.13</ecNumber>
    </submittedName>
</protein>
<dbReference type="EC" id="3.6.4.13" evidence="1"/>
<name>A0ACB8UV09_9EURO</name>
<keyword evidence="1" id="KW-0378">Hydrolase</keyword>
<keyword evidence="1" id="KW-0347">Helicase</keyword>
<keyword evidence="1" id="KW-0067">ATP-binding</keyword>
<accession>A0ACB8UV09</accession>
<gene>
    <name evidence="1" type="primary">brr2_1</name>
    <name evidence="1" type="ORF">LOY88_004007</name>
</gene>
<reference evidence="1" key="1">
    <citation type="journal article" date="2022" name="bioRxiv">
        <title>Population genetic analysis of Ophidiomyces ophidiicola, the causative agent of snake fungal disease, indicates recent introductions to the USA.</title>
        <authorList>
            <person name="Ladner J.T."/>
            <person name="Palmer J.M."/>
            <person name="Ettinger C.L."/>
            <person name="Stajich J.E."/>
            <person name="Farrell T.M."/>
            <person name="Glorioso B.M."/>
            <person name="Lawson B."/>
            <person name="Price S.J."/>
            <person name="Stengle A.G."/>
            <person name="Grear D.A."/>
            <person name="Lorch J.M."/>
        </authorList>
    </citation>
    <scope>NUCLEOTIDE SEQUENCE</scope>
    <source>
        <strain evidence="1">NWHC 24266-5</strain>
    </source>
</reference>
<proteinExistence type="predicted"/>
<organism evidence="1">
    <name type="scientific">Ophidiomyces ophidiicola</name>
    <dbReference type="NCBI Taxonomy" id="1387563"/>
    <lineage>
        <taxon>Eukaryota</taxon>
        <taxon>Fungi</taxon>
        <taxon>Dikarya</taxon>
        <taxon>Ascomycota</taxon>
        <taxon>Pezizomycotina</taxon>
        <taxon>Eurotiomycetes</taxon>
        <taxon>Eurotiomycetidae</taxon>
        <taxon>Onygenales</taxon>
        <taxon>Onygenaceae</taxon>
        <taxon>Ophidiomyces</taxon>
    </lineage>
</organism>